<keyword evidence="4" id="KW-1185">Reference proteome</keyword>
<keyword evidence="1" id="KW-0732">Signal</keyword>
<accession>A0A4R3KUL2</accession>
<evidence type="ECO:0000313" key="4">
    <source>
        <dbReference type="Proteomes" id="UP000295807"/>
    </source>
</evidence>
<feature type="chain" id="PRO_5020500567" evidence="1">
    <location>
        <begin position="20"/>
        <end position="756"/>
    </location>
</feature>
<organism evidence="3 4">
    <name type="scientific">Anseongella ginsenosidimutans</name>
    <dbReference type="NCBI Taxonomy" id="496056"/>
    <lineage>
        <taxon>Bacteria</taxon>
        <taxon>Pseudomonadati</taxon>
        <taxon>Bacteroidota</taxon>
        <taxon>Sphingobacteriia</taxon>
        <taxon>Sphingobacteriales</taxon>
        <taxon>Sphingobacteriaceae</taxon>
        <taxon>Anseongella</taxon>
    </lineage>
</organism>
<dbReference type="Proteomes" id="UP000295807">
    <property type="component" value="Unassembled WGS sequence"/>
</dbReference>
<dbReference type="PANTHER" id="PTHR11261:SF3">
    <property type="entry name" value="RETINOL-BINDING PROTEIN 3"/>
    <property type="match status" value="1"/>
</dbReference>
<dbReference type="GO" id="GO:0006508">
    <property type="term" value="P:proteolysis"/>
    <property type="evidence" value="ECO:0007669"/>
    <property type="project" value="UniProtKB-KW"/>
</dbReference>
<dbReference type="AlphaFoldDB" id="A0A4R3KUL2"/>
<dbReference type="EMBL" id="SMAD01000002">
    <property type="protein sequence ID" value="TCS89107.1"/>
    <property type="molecule type" value="Genomic_DNA"/>
</dbReference>
<sequence>MKRFFLFLLVNFFNLAVFAQTPRQIGNITTFAKLYGYVRYFHPSDEAAATDWEGFAVYGAEQVENASNATDLKKKLAKLFLPIAPSIRIYMAGEDVRFDKAEITPPDTAGYKAISWQHLGIGFGDERSIYKSSRINRLTISKSNRATFGNAGEMIEVSSYQGKEFILKARVKVVKGPGTGHLWARVDTDQGTGFFDNMMDRPVINGKEWATYEIKGKIDTNASKLAFGAFLLGTGNVLVDDLTLLIKEGETWATHYSNKYPKNEEKNLEKINEAQPGYHFSINEDAEDSNFYLSISDSPARARNGDSARLFEQHCQVGEYISKEIGSGLQCLVPLTLYGTEKSTYPVADKDGLEKLRNNLSSIVTASLSGDSLYTRLADLVITWNIFQHFYPYFEEAQTDWENDLRIAVKSAYTDKTDYDFLKTLQKFTAKLKDGHVRVSSPASIRERFMPPVEWEWVENKLIITGILQDSLPLQAGDIVTAINGSSPEAYFEEIQQYISAATKGWLDSRAQVSSLAGIENSTLNLKITKANGSMEDVGLLRSLSVRGYYAARSEETVSREISQGLYYLNIDAASDDDIKELMPKLKDADGIICDLRGYPKSSPELIAHLLSEKDTSSMWMRVPRIIYPDQEKIAGYKHFGWEMAPKKPHLDARIVFITDGSAISYAESYMSFIEHYKLATIVGQPTAGTNGNINPFRLPGGYHISWTGMKVFKHDGSRHHGVGIIPDVYVEKTIAGVREGRDEFLEKAIEIAKGK</sequence>
<reference evidence="3 4" key="1">
    <citation type="submission" date="2019-03" db="EMBL/GenBank/DDBJ databases">
        <title>Genomic Encyclopedia of Type Strains, Phase IV (KMG-IV): sequencing the most valuable type-strain genomes for metagenomic binning, comparative biology and taxonomic classification.</title>
        <authorList>
            <person name="Goeker M."/>
        </authorList>
    </citation>
    <scope>NUCLEOTIDE SEQUENCE [LARGE SCALE GENOMIC DNA]</scope>
    <source>
        <strain evidence="3 4">DSM 21100</strain>
    </source>
</reference>
<dbReference type="SUPFAM" id="SSF52096">
    <property type="entry name" value="ClpP/crotonase"/>
    <property type="match status" value="1"/>
</dbReference>
<proteinExistence type="predicted"/>
<protein>
    <submittedName>
        <fullName evidence="3">C-terminal processing protease CtpA/Prc</fullName>
    </submittedName>
</protein>
<dbReference type="OrthoDB" id="5379939at2"/>
<dbReference type="Gene3D" id="3.30.750.44">
    <property type="match status" value="1"/>
</dbReference>
<dbReference type="PANTHER" id="PTHR11261">
    <property type="entry name" value="INTERPHOTORECEPTOR RETINOID-BINDING PROTEIN"/>
    <property type="match status" value="1"/>
</dbReference>
<dbReference type="InterPro" id="IPR005151">
    <property type="entry name" value="Tail-specific_protease"/>
</dbReference>
<feature type="domain" description="Tail specific protease" evidence="2">
    <location>
        <begin position="569"/>
        <end position="731"/>
    </location>
</feature>
<feature type="signal peptide" evidence="1">
    <location>
        <begin position="1"/>
        <end position="19"/>
    </location>
</feature>
<name>A0A4R3KUL2_9SPHI</name>
<keyword evidence="3" id="KW-0645">Protease</keyword>
<dbReference type="RefSeq" id="WP_132128196.1">
    <property type="nucleotide sequence ID" value="NZ_CP042432.1"/>
</dbReference>
<dbReference type="Pfam" id="PF03572">
    <property type="entry name" value="Peptidase_S41"/>
    <property type="match status" value="1"/>
</dbReference>
<evidence type="ECO:0000313" key="3">
    <source>
        <dbReference type="EMBL" id="TCS89107.1"/>
    </source>
</evidence>
<dbReference type="Gene3D" id="2.60.120.260">
    <property type="entry name" value="Galactose-binding domain-like"/>
    <property type="match status" value="1"/>
</dbReference>
<dbReference type="InterPro" id="IPR029045">
    <property type="entry name" value="ClpP/crotonase-like_dom_sf"/>
</dbReference>
<gene>
    <name evidence="3" type="ORF">EDD80_102300</name>
</gene>
<comment type="caution">
    <text evidence="3">The sequence shown here is derived from an EMBL/GenBank/DDBJ whole genome shotgun (WGS) entry which is preliminary data.</text>
</comment>
<dbReference type="GO" id="GO:0008236">
    <property type="term" value="F:serine-type peptidase activity"/>
    <property type="evidence" value="ECO:0007669"/>
    <property type="project" value="InterPro"/>
</dbReference>
<evidence type="ECO:0000256" key="1">
    <source>
        <dbReference type="SAM" id="SignalP"/>
    </source>
</evidence>
<evidence type="ECO:0000259" key="2">
    <source>
        <dbReference type="Pfam" id="PF03572"/>
    </source>
</evidence>
<keyword evidence="3" id="KW-0378">Hydrolase</keyword>
<dbReference type="Gene3D" id="3.90.226.10">
    <property type="entry name" value="2-enoyl-CoA Hydratase, Chain A, domain 1"/>
    <property type="match status" value="1"/>
</dbReference>